<evidence type="ECO:0000256" key="3">
    <source>
        <dbReference type="ARBA" id="ARBA00022946"/>
    </source>
</evidence>
<dbReference type="InterPro" id="IPR000754">
    <property type="entry name" value="Ribosomal_uS9"/>
</dbReference>
<keyword evidence="5" id="KW-0496">Mitochondrion</keyword>
<dbReference type="PROSITE" id="PS00360">
    <property type="entry name" value="RIBOSOMAL_S9"/>
    <property type="match status" value="1"/>
</dbReference>
<dbReference type="Gene3D" id="3.30.230.10">
    <property type="match status" value="1"/>
</dbReference>
<dbReference type="GO" id="GO:0005763">
    <property type="term" value="C:mitochondrial small ribosomal subunit"/>
    <property type="evidence" value="ECO:0007669"/>
    <property type="project" value="TreeGrafter"/>
</dbReference>
<evidence type="ECO:0000313" key="11">
    <source>
        <dbReference type="Ensembl" id="ENSSAUP00010042539.1"/>
    </source>
</evidence>
<name>A0A671WUA9_SPAAU</name>
<evidence type="ECO:0000256" key="6">
    <source>
        <dbReference type="ARBA" id="ARBA00023274"/>
    </source>
</evidence>
<dbReference type="PANTHER" id="PTHR21569">
    <property type="entry name" value="RIBOSOMAL PROTEIN S9"/>
    <property type="match status" value="1"/>
</dbReference>
<comment type="similarity">
    <text evidence="2 9">Belongs to the universal ribosomal protein uS9 family.</text>
</comment>
<protein>
    <recommendedName>
        <fullName evidence="7">Small ribosomal subunit protein uS9m</fullName>
    </recommendedName>
    <alternativeName>
        <fullName evidence="8">28S ribosomal protein S9, mitochondrial</fullName>
    </alternativeName>
</protein>
<evidence type="ECO:0000256" key="4">
    <source>
        <dbReference type="ARBA" id="ARBA00022980"/>
    </source>
</evidence>
<evidence type="ECO:0000256" key="5">
    <source>
        <dbReference type="ARBA" id="ARBA00023128"/>
    </source>
</evidence>
<keyword evidence="3" id="KW-0809">Transit peptide</keyword>
<dbReference type="GO" id="GO:0003735">
    <property type="term" value="F:structural constituent of ribosome"/>
    <property type="evidence" value="ECO:0007669"/>
    <property type="project" value="InterPro"/>
</dbReference>
<dbReference type="NCBIfam" id="NF001099">
    <property type="entry name" value="PRK00132.1"/>
    <property type="match status" value="1"/>
</dbReference>
<organism evidence="11 12">
    <name type="scientific">Sparus aurata</name>
    <name type="common">Gilthead sea bream</name>
    <dbReference type="NCBI Taxonomy" id="8175"/>
    <lineage>
        <taxon>Eukaryota</taxon>
        <taxon>Metazoa</taxon>
        <taxon>Chordata</taxon>
        <taxon>Craniata</taxon>
        <taxon>Vertebrata</taxon>
        <taxon>Euteleostomi</taxon>
        <taxon>Actinopterygii</taxon>
        <taxon>Neopterygii</taxon>
        <taxon>Teleostei</taxon>
        <taxon>Neoteleostei</taxon>
        <taxon>Acanthomorphata</taxon>
        <taxon>Eupercaria</taxon>
        <taxon>Spariformes</taxon>
        <taxon>Sparidae</taxon>
        <taxon>Sparus</taxon>
    </lineage>
</organism>
<dbReference type="AlphaFoldDB" id="A0A671WUA9"/>
<keyword evidence="12" id="KW-1185">Reference proteome</keyword>
<evidence type="ECO:0000256" key="7">
    <source>
        <dbReference type="ARBA" id="ARBA00039318"/>
    </source>
</evidence>
<evidence type="ECO:0000313" key="12">
    <source>
        <dbReference type="Proteomes" id="UP000472265"/>
    </source>
</evidence>
<evidence type="ECO:0000256" key="9">
    <source>
        <dbReference type="RuleBase" id="RU003815"/>
    </source>
</evidence>
<dbReference type="PANTHER" id="PTHR21569:SF1">
    <property type="entry name" value="SMALL RIBOSOMAL SUBUNIT PROTEIN US9M"/>
    <property type="match status" value="1"/>
</dbReference>
<dbReference type="Ensembl" id="ENSSAUT00010044773.1">
    <property type="protein sequence ID" value="ENSSAUP00010042539.1"/>
    <property type="gene ID" value="ENSSAUG00010017854.1"/>
</dbReference>
<dbReference type="SUPFAM" id="SSF54211">
    <property type="entry name" value="Ribosomal protein S5 domain 2-like"/>
    <property type="match status" value="1"/>
</dbReference>
<evidence type="ECO:0000256" key="8">
    <source>
        <dbReference type="ARBA" id="ARBA00076042"/>
    </source>
</evidence>
<evidence type="ECO:0000256" key="10">
    <source>
        <dbReference type="SAM" id="MobiDB-lite"/>
    </source>
</evidence>
<sequence>MEYIKKQVEEFDIGKRHLANMMGEDPENFTQEDIDRSIEYLFPSGLFEKKARPLMKHPDQVFPKQRAIQWGEDRRPFHFLFYTGKQSYYTLMHVSTAGSRKSPSSFQNASSPLLPPRVISYSDRHSLSASRWLKKEELEELLVENISIQDYNRFIQLMESLLSMPYCTIEEEFVLRYRQNLEAQSRKQAMPVLERDERGVAFSTADGRRKTSDSTVTLRDCGSGRITINGRDYLQYFPVLQDREQLMFPLQFMGMLGRFDLECTVSGGGRSSQAGALRLAISRGLLSFLSDGEMENMRQAGLLTPDPRVRERKKPGQKKARKKFTWKKR</sequence>
<evidence type="ECO:0000256" key="1">
    <source>
        <dbReference type="ARBA" id="ARBA00004173"/>
    </source>
</evidence>
<dbReference type="InterPro" id="IPR014721">
    <property type="entry name" value="Ribsml_uS5_D2-typ_fold_subgr"/>
</dbReference>
<keyword evidence="6 9" id="KW-0687">Ribonucleoprotein</keyword>
<dbReference type="GeneTree" id="ENSGT00390000011204"/>
<reference evidence="11" key="3">
    <citation type="submission" date="2025-09" db="UniProtKB">
        <authorList>
            <consortium name="Ensembl"/>
        </authorList>
    </citation>
    <scope>IDENTIFICATION</scope>
</reference>
<dbReference type="GO" id="GO:0003723">
    <property type="term" value="F:RNA binding"/>
    <property type="evidence" value="ECO:0007669"/>
    <property type="project" value="TreeGrafter"/>
</dbReference>
<feature type="region of interest" description="Disordered" evidence="10">
    <location>
        <begin position="302"/>
        <end position="329"/>
    </location>
</feature>
<dbReference type="InterPro" id="IPR020574">
    <property type="entry name" value="Ribosomal_uS9_CS"/>
</dbReference>
<evidence type="ECO:0000256" key="2">
    <source>
        <dbReference type="ARBA" id="ARBA00005251"/>
    </source>
</evidence>
<dbReference type="FunFam" id="3.30.230.10:FF:000035">
    <property type="entry name" value="28S ribosomal protein S9, mitochondrial"/>
    <property type="match status" value="1"/>
</dbReference>
<feature type="compositionally biased region" description="Basic residues" evidence="10">
    <location>
        <begin position="310"/>
        <end position="329"/>
    </location>
</feature>
<dbReference type="Pfam" id="PF00380">
    <property type="entry name" value="Ribosomal_S9"/>
    <property type="match status" value="1"/>
</dbReference>
<dbReference type="GO" id="GO:0005743">
    <property type="term" value="C:mitochondrial inner membrane"/>
    <property type="evidence" value="ECO:0007669"/>
    <property type="project" value="UniProtKB-ARBA"/>
</dbReference>
<reference evidence="11" key="1">
    <citation type="submission" date="2021-04" db="EMBL/GenBank/DDBJ databases">
        <authorList>
            <consortium name="Wellcome Sanger Institute Data Sharing"/>
        </authorList>
    </citation>
    <scope>NUCLEOTIDE SEQUENCE [LARGE SCALE GENOMIC DNA]</scope>
</reference>
<dbReference type="GO" id="GO:0006412">
    <property type="term" value="P:translation"/>
    <property type="evidence" value="ECO:0007669"/>
    <property type="project" value="InterPro"/>
</dbReference>
<reference evidence="11" key="2">
    <citation type="submission" date="2025-08" db="UniProtKB">
        <authorList>
            <consortium name="Ensembl"/>
        </authorList>
    </citation>
    <scope>IDENTIFICATION</scope>
</reference>
<dbReference type="InterPro" id="IPR023035">
    <property type="entry name" value="Ribosomal_uS9_bac/plastid"/>
</dbReference>
<dbReference type="InterPro" id="IPR020568">
    <property type="entry name" value="Ribosomal_Su5_D2-typ_SF"/>
</dbReference>
<comment type="subcellular location">
    <subcellularLocation>
        <location evidence="1">Mitochondrion</location>
    </subcellularLocation>
</comment>
<accession>A0A671WUA9</accession>
<proteinExistence type="inferred from homology"/>
<gene>
    <name evidence="11" type="primary">MRPS9</name>
    <name evidence="11" type="synonym">mrps9</name>
</gene>
<keyword evidence="4 9" id="KW-0689">Ribosomal protein</keyword>
<dbReference type="Proteomes" id="UP000472265">
    <property type="component" value="Chromosome 24"/>
</dbReference>